<dbReference type="STRING" id="758803.SAMN05421803_11545"/>
<reference evidence="2 3" key="1">
    <citation type="submission" date="2016-11" db="EMBL/GenBank/DDBJ databases">
        <authorList>
            <person name="Jaros S."/>
            <person name="Januszkiewicz K."/>
            <person name="Wedrychowicz H."/>
        </authorList>
    </citation>
    <scope>NUCLEOTIDE SEQUENCE [LARGE SCALE GENOMIC DNA]</scope>
    <source>
        <strain evidence="2 3">CGMCC 4.5723</strain>
    </source>
</reference>
<protein>
    <recommendedName>
        <fullName evidence="1">DUF397 domain-containing protein</fullName>
    </recommendedName>
</protein>
<feature type="domain" description="DUF397" evidence="1">
    <location>
        <begin position="10"/>
        <end position="62"/>
    </location>
</feature>
<sequence>MLMTSSVAGLAWRKSTYSGNQGGNCVEVADTPDLHAVRDSKTPGQAPLAFDRAEWQAFLRTTRDDRL</sequence>
<dbReference type="AlphaFoldDB" id="A0A1M6QG26"/>
<evidence type="ECO:0000259" key="1">
    <source>
        <dbReference type="Pfam" id="PF04149"/>
    </source>
</evidence>
<dbReference type="EMBL" id="FQZK01000015">
    <property type="protein sequence ID" value="SHK19161.1"/>
    <property type="molecule type" value="Genomic_DNA"/>
</dbReference>
<proteinExistence type="predicted"/>
<name>A0A1M6QG26_9ACTN</name>
<dbReference type="InterPro" id="IPR007278">
    <property type="entry name" value="DUF397"/>
</dbReference>
<evidence type="ECO:0000313" key="3">
    <source>
        <dbReference type="Proteomes" id="UP000184452"/>
    </source>
</evidence>
<evidence type="ECO:0000313" key="2">
    <source>
        <dbReference type="EMBL" id="SHK19161.1"/>
    </source>
</evidence>
<organism evidence="2 3">
    <name type="scientific">Nocardiopsis flavescens</name>
    <dbReference type="NCBI Taxonomy" id="758803"/>
    <lineage>
        <taxon>Bacteria</taxon>
        <taxon>Bacillati</taxon>
        <taxon>Actinomycetota</taxon>
        <taxon>Actinomycetes</taxon>
        <taxon>Streptosporangiales</taxon>
        <taxon>Nocardiopsidaceae</taxon>
        <taxon>Nocardiopsis</taxon>
    </lineage>
</organism>
<accession>A0A1M6QG26</accession>
<gene>
    <name evidence="2" type="ORF">SAMN05421803_11545</name>
</gene>
<dbReference type="Proteomes" id="UP000184452">
    <property type="component" value="Unassembled WGS sequence"/>
</dbReference>
<keyword evidence="3" id="KW-1185">Reference proteome</keyword>
<dbReference type="Pfam" id="PF04149">
    <property type="entry name" value="DUF397"/>
    <property type="match status" value="1"/>
</dbReference>